<comment type="caution">
    <text evidence="3">The sequence shown here is derived from an EMBL/GenBank/DDBJ whole genome shotgun (WGS) entry which is preliminary data.</text>
</comment>
<reference evidence="3" key="1">
    <citation type="journal article" date="2023" name="Mol. Phylogenet. Evol.">
        <title>Genome-scale phylogeny and comparative genomics of the fungal order Sordariales.</title>
        <authorList>
            <person name="Hensen N."/>
            <person name="Bonometti L."/>
            <person name="Westerberg I."/>
            <person name="Brannstrom I.O."/>
            <person name="Guillou S."/>
            <person name="Cros-Aarteil S."/>
            <person name="Calhoun S."/>
            <person name="Haridas S."/>
            <person name="Kuo A."/>
            <person name="Mondo S."/>
            <person name="Pangilinan J."/>
            <person name="Riley R."/>
            <person name="LaButti K."/>
            <person name="Andreopoulos B."/>
            <person name="Lipzen A."/>
            <person name="Chen C."/>
            <person name="Yan M."/>
            <person name="Daum C."/>
            <person name="Ng V."/>
            <person name="Clum A."/>
            <person name="Steindorff A."/>
            <person name="Ohm R.A."/>
            <person name="Martin F."/>
            <person name="Silar P."/>
            <person name="Natvig D.O."/>
            <person name="Lalanne C."/>
            <person name="Gautier V."/>
            <person name="Ament-Velasquez S.L."/>
            <person name="Kruys A."/>
            <person name="Hutchinson M.I."/>
            <person name="Powell A.J."/>
            <person name="Barry K."/>
            <person name="Miller A.N."/>
            <person name="Grigoriev I.V."/>
            <person name="Debuchy R."/>
            <person name="Gladieux P."/>
            <person name="Hiltunen Thoren M."/>
            <person name="Johannesson H."/>
        </authorList>
    </citation>
    <scope>NUCLEOTIDE SEQUENCE</scope>
    <source>
        <strain evidence="3">CBS 532.94</strain>
    </source>
</reference>
<keyword evidence="2" id="KW-0472">Membrane</keyword>
<accession>A0AAN7CE21</accession>
<keyword evidence="2" id="KW-0812">Transmembrane</keyword>
<feature type="region of interest" description="Disordered" evidence="1">
    <location>
        <begin position="318"/>
        <end position="353"/>
    </location>
</feature>
<dbReference type="EMBL" id="MU860068">
    <property type="protein sequence ID" value="KAK4239273.1"/>
    <property type="molecule type" value="Genomic_DNA"/>
</dbReference>
<gene>
    <name evidence="3" type="ORF">C8A03DRAFT_14330</name>
</gene>
<feature type="compositionally biased region" description="Polar residues" evidence="1">
    <location>
        <begin position="281"/>
        <end position="295"/>
    </location>
</feature>
<evidence type="ECO:0000313" key="4">
    <source>
        <dbReference type="Proteomes" id="UP001303760"/>
    </source>
</evidence>
<protein>
    <submittedName>
        <fullName evidence="3">Uncharacterized protein</fullName>
    </submittedName>
</protein>
<dbReference type="Proteomes" id="UP001303760">
    <property type="component" value="Unassembled WGS sequence"/>
</dbReference>
<proteinExistence type="predicted"/>
<dbReference type="AlphaFoldDB" id="A0AAN7CE21"/>
<name>A0AAN7CE21_9PEZI</name>
<reference evidence="3" key="2">
    <citation type="submission" date="2023-05" db="EMBL/GenBank/DDBJ databases">
        <authorList>
            <consortium name="Lawrence Berkeley National Laboratory"/>
            <person name="Steindorff A."/>
            <person name="Hensen N."/>
            <person name="Bonometti L."/>
            <person name="Westerberg I."/>
            <person name="Brannstrom I.O."/>
            <person name="Guillou S."/>
            <person name="Cros-Aarteil S."/>
            <person name="Calhoun S."/>
            <person name="Haridas S."/>
            <person name="Kuo A."/>
            <person name="Mondo S."/>
            <person name="Pangilinan J."/>
            <person name="Riley R."/>
            <person name="Labutti K."/>
            <person name="Andreopoulos B."/>
            <person name="Lipzen A."/>
            <person name="Chen C."/>
            <person name="Yanf M."/>
            <person name="Daum C."/>
            <person name="Ng V."/>
            <person name="Clum A."/>
            <person name="Ohm R."/>
            <person name="Martin F."/>
            <person name="Silar P."/>
            <person name="Natvig D."/>
            <person name="Lalanne C."/>
            <person name="Gautier V."/>
            <person name="Ament-Velasquez S.L."/>
            <person name="Kruys A."/>
            <person name="Hutchinson M.I."/>
            <person name="Powell A.J."/>
            <person name="Barry K."/>
            <person name="Miller A.N."/>
            <person name="Grigoriev I.V."/>
            <person name="Debuchy R."/>
            <person name="Gladieux P."/>
            <person name="Thoren M.H."/>
            <person name="Johannesson H."/>
        </authorList>
    </citation>
    <scope>NUCLEOTIDE SEQUENCE</scope>
    <source>
        <strain evidence="3">CBS 532.94</strain>
    </source>
</reference>
<feature type="region of interest" description="Disordered" evidence="1">
    <location>
        <begin position="237"/>
        <end position="305"/>
    </location>
</feature>
<evidence type="ECO:0000313" key="3">
    <source>
        <dbReference type="EMBL" id="KAK4239273.1"/>
    </source>
</evidence>
<feature type="transmembrane region" description="Helical" evidence="2">
    <location>
        <begin position="204"/>
        <end position="229"/>
    </location>
</feature>
<keyword evidence="4" id="KW-1185">Reference proteome</keyword>
<sequence>MTVVGPLTTTFRAPSSCTTTTPQLYQVRSGSDSRYVEGPLFTSDSDCFPSGYDPTPTNYYSPGWCPYGYTTACSSLASLRTETETAVICCPTHFTYTCALPASSGQPSVGCTTAWTSALAVLGVTVVSDGQVGTTTVVSETSNAITAYGIQVRFRSGDPTPAPSTDDSGISIISKTSTPTISIPTQLLIPTPIPSSSSGVNTPVAIGIGVGSAVAALLLASLVGLFFFLRWRRKKRSGRSSSASPPPVPPKELPASPIPYRTVPPPYELSDQVSPRRPVSISKTHLSMSPVTARSPTRGWRGDSDVLGAYKPVELEADLPSEASLRDRASPESASSGWTDRQARGGVMPTPWI</sequence>
<evidence type="ECO:0000256" key="2">
    <source>
        <dbReference type="SAM" id="Phobius"/>
    </source>
</evidence>
<organism evidence="3 4">
    <name type="scientific">Achaetomium macrosporum</name>
    <dbReference type="NCBI Taxonomy" id="79813"/>
    <lineage>
        <taxon>Eukaryota</taxon>
        <taxon>Fungi</taxon>
        <taxon>Dikarya</taxon>
        <taxon>Ascomycota</taxon>
        <taxon>Pezizomycotina</taxon>
        <taxon>Sordariomycetes</taxon>
        <taxon>Sordariomycetidae</taxon>
        <taxon>Sordariales</taxon>
        <taxon>Chaetomiaceae</taxon>
        <taxon>Achaetomium</taxon>
    </lineage>
</organism>
<keyword evidence="2" id="KW-1133">Transmembrane helix</keyword>
<evidence type="ECO:0000256" key="1">
    <source>
        <dbReference type="SAM" id="MobiDB-lite"/>
    </source>
</evidence>